<dbReference type="InterPro" id="IPR025668">
    <property type="entry name" value="Tnp_DDE_dom"/>
</dbReference>
<accession>A0AAW5IEE3</accession>
<feature type="domain" description="Transposase DDE" evidence="1">
    <location>
        <begin position="2"/>
        <end position="51"/>
    </location>
</feature>
<proteinExistence type="predicted"/>
<dbReference type="Proteomes" id="UP001205531">
    <property type="component" value="Unassembled WGS sequence"/>
</dbReference>
<reference evidence="2" key="1">
    <citation type="submission" date="2022-07" db="EMBL/GenBank/DDBJ databases">
        <title>Prevotella copri.</title>
        <authorList>
            <person name="Yang C."/>
        </authorList>
    </citation>
    <scope>NUCLEOTIDE SEQUENCE</scope>
    <source>
        <strain evidence="2">HF2107</strain>
    </source>
</reference>
<comment type="caution">
    <text evidence="2">The sequence shown here is derived from an EMBL/GenBank/DDBJ whole genome shotgun (WGS) entry which is preliminary data.</text>
</comment>
<protein>
    <submittedName>
        <fullName evidence="2">Transposase</fullName>
    </submittedName>
</protein>
<dbReference type="EMBL" id="JANDWZ010000002">
    <property type="protein sequence ID" value="MCP9563384.1"/>
    <property type="molecule type" value="Genomic_DNA"/>
</dbReference>
<evidence type="ECO:0000259" key="1">
    <source>
        <dbReference type="Pfam" id="PF13751"/>
    </source>
</evidence>
<name>A0AAW5IEE3_9BACT</name>
<sequence length="56" mass="6765">MKHRSRRPIEPEAVFGQMKADMHYKRFRHFGMDKVYMDLGLFGMGFNLKKYLGIKR</sequence>
<evidence type="ECO:0000313" key="3">
    <source>
        <dbReference type="Proteomes" id="UP001205531"/>
    </source>
</evidence>
<dbReference type="AlphaFoldDB" id="A0AAW5IEE3"/>
<dbReference type="Pfam" id="PF13751">
    <property type="entry name" value="DDE_Tnp_1_6"/>
    <property type="match status" value="1"/>
</dbReference>
<organism evidence="2 3">
    <name type="scientific">Segatella copri</name>
    <dbReference type="NCBI Taxonomy" id="165179"/>
    <lineage>
        <taxon>Bacteria</taxon>
        <taxon>Pseudomonadati</taxon>
        <taxon>Bacteroidota</taxon>
        <taxon>Bacteroidia</taxon>
        <taxon>Bacteroidales</taxon>
        <taxon>Prevotellaceae</taxon>
        <taxon>Segatella</taxon>
    </lineage>
</organism>
<evidence type="ECO:0000313" key="2">
    <source>
        <dbReference type="EMBL" id="MCP9563384.1"/>
    </source>
</evidence>
<gene>
    <name evidence="2" type="ORF">NNC64_02185</name>
</gene>